<evidence type="ECO:0000256" key="2">
    <source>
        <dbReference type="ARBA" id="ARBA00022517"/>
    </source>
</evidence>
<keyword evidence="3 5" id="KW-0540">Nuclease</keyword>
<dbReference type="SMART" id="SM00732">
    <property type="entry name" value="YqgFc"/>
    <property type="match status" value="1"/>
</dbReference>
<dbReference type="InterPro" id="IPR012337">
    <property type="entry name" value="RNaseH-like_sf"/>
</dbReference>
<dbReference type="EC" id="3.1.-.-" evidence="5"/>
<dbReference type="SUPFAM" id="SSF53098">
    <property type="entry name" value="Ribonuclease H-like"/>
    <property type="match status" value="1"/>
</dbReference>
<gene>
    <name evidence="7" type="primary">ruvX</name>
    <name evidence="7" type="ORF">G4Z02_07615</name>
</gene>
<dbReference type="PANTHER" id="PTHR33317:SF4">
    <property type="entry name" value="POLYNUCLEOTIDYL TRANSFERASE, RIBONUCLEASE H-LIKE SUPERFAMILY PROTEIN"/>
    <property type="match status" value="1"/>
</dbReference>
<dbReference type="NCBIfam" id="TIGR00250">
    <property type="entry name" value="RNAse_H_YqgF"/>
    <property type="match status" value="1"/>
</dbReference>
<evidence type="ECO:0000256" key="4">
    <source>
        <dbReference type="ARBA" id="ARBA00022801"/>
    </source>
</evidence>
<dbReference type="PANTHER" id="PTHR33317">
    <property type="entry name" value="POLYNUCLEOTIDYL TRANSFERASE, RIBONUCLEASE H-LIKE SUPERFAMILY PROTEIN"/>
    <property type="match status" value="1"/>
</dbReference>
<accession>A0A7L7KS99</accession>
<dbReference type="Pfam" id="PF03652">
    <property type="entry name" value="RuvX"/>
    <property type="match status" value="1"/>
</dbReference>
<dbReference type="GO" id="GO:0000967">
    <property type="term" value="P:rRNA 5'-end processing"/>
    <property type="evidence" value="ECO:0007669"/>
    <property type="project" value="UniProtKB-UniRule"/>
</dbReference>
<keyword evidence="2 5" id="KW-0690">Ribosome biogenesis</keyword>
<name>A0A7L7KS99_9MOLU</name>
<dbReference type="GO" id="GO:0005829">
    <property type="term" value="C:cytosol"/>
    <property type="evidence" value="ECO:0007669"/>
    <property type="project" value="TreeGrafter"/>
</dbReference>
<sequence length="138" mass="15908">MKVLGLDLGNRTIGIAISDKLGFLARPVETYRFDDRDFPAAKNYIVQFVEESHITEIVLGYPKNMDGSVGEQGQISERFKKLLEDELDIPIILWDERLTSKMASSMMKEQKLQRKKRKQTIDTMAATIILQGYLDRRK</sequence>
<comment type="subcellular location">
    <subcellularLocation>
        <location evidence="5">Cytoplasm</location>
    </subcellularLocation>
</comment>
<dbReference type="GO" id="GO:0016788">
    <property type="term" value="F:hydrolase activity, acting on ester bonds"/>
    <property type="evidence" value="ECO:0007669"/>
    <property type="project" value="UniProtKB-UniRule"/>
</dbReference>
<keyword evidence="8" id="KW-1185">Reference proteome</keyword>
<dbReference type="Gene3D" id="3.30.420.140">
    <property type="entry name" value="YqgF/RNase H-like domain"/>
    <property type="match status" value="1"/>
</dbReference>
<reference evidence="7 8" key="1">
    <citation type="submission" date="2020-02" db="EMBL/GenBank/DDBJ databases">
        <authorList>
            <person name="Zheng R.K."/>
            <person name="Sun C.M."/>
        </authorList>
    </citation>
    <scope>NUCLEOTIDE SEQUENCE [LARGE SCALE GENOMIC DNA]</scope>
    <source>
        <strain evidence="8">zrk13</strain>
    </source>
</reference>
<proteinExistence type="inferred from homology"/>
<evidence type="ECO:0000256" key="3">
    <source>
        <dbReference type="ARBA" id="ARBA00022722"/>
    </source>
</evidence>
<dbReference type="HAMAP" id="MF_00651">
    <property type="entry name" value="Nuclease_YqgF"/>
    <property type="match status" value="1"/>
</dbReference>
<feature type="domain" description="YqgF/RNase H-like" evidence="6">
    <location>
        <begin position="1"/>
        <end position="103"/>
    </location>
</feature>
<keyword evidence="1 5" id="KW-0963">Cytoplasm</keyword>
<evidence type="ECO:0000256" key="5">
    <source>
        <dbReference type="HAMAP-Rule" id="MF_00651"/>
    </source>
</evidence>
<dbReference type="CDD" id="cd16964">
    <property type="entry name" value="YqgF"/>
    <property type="match status" value="1"/>
</dbReference>
<dbReference type="AlphaFoldDB" id="A0A7L7KS99"/>
<dbReference type="Proteomes" id="UP000514720">
    <property type="component" value="Chromosome"/>
</dbReference>
<dbReference type="InterPro" id="IPR005227">
    <property type="entry name" value="YqgF"/>
</dbReference>
<keyword evidence="4 5" id="KW-0378">Hydrolase</keyword>
<dbReference type="KEGG" id="xcl:G4Z02_07615"/>
<evidence type="ECO:0000313" key="7">
    <source>
        <dbReference type="EMBL" id="QMS85613.1"/>
    </source>
</evidence>
<dbReference type="RefSeq" id="WP_258877415.1">
    <property type="nucleotide sequence ID" value="NZ_CP048914.1"/>
</dbReference>
<dbReference type="EMBL" id="CP048914">
    <property type="protein sequence ID" value="QMS85613.1"/>
    <property type="molecule type" value="Genomic_DNA"/>
</dbReference>
<evidence type="ECO:0000256" key="1">
    <source>
        <dbReference type="ARBA" id="ARBA00022490"/>
    </source>
</evidence>
<comment type="function">
    <text evidence="5">Could be a nuclease involved in processing of the 5'-end of pre-16S rRNA.</text>
</comment>
<comment type="similarity">
    <text evidence="5">Belongs to the YqgF HJR family.</text>
</comment>
<evidence type="ECO:0000259" key="6">
    <source>
        <dbReference type="SMART" id="SM00732"/>
    </source>
</evidence>
<dbReference type="InterPro" id="IPR037027">
    <property type="entry name" value="YqgF/RNaseH-like_dom_sf"/>
</dbReference>
<evidence type="ECO:0000313" key="8">
    <source>
        <dbReference type="Proteomes" id="UP000514720"/>
    </source>
</evidence>
<protein>
    <recommendedName>
        <fullName evidence="5">Putative pre-16S rRNA nuclease</fullName>
        <ecNumber evidence="5">3.1.-.-</ecNumber>
    </recommendedName>
</protein>
<dbReference type="GO" id="GO:0004518">
    <property type="term" value="F:nuclease activity"/>
    <property type="evidence" value="ECO:0007669"/>
    <property type="project" value="UniProtKB-KW"/>
</dbReference>
<organism evidence="7 8">
    <name type="scientific">Candidatus Xianfuyuplasma coldseepsis</name>
    <dbReference type="NCBI Taxonomy" id="2782163"/>
    <lineage>
        <taxon>Bacteria</taxon>
        <taxon>Bacillati</taxon>
        <taxon>Mycoplasmatota</taxon>
        <taxon>Mollicutes</taxon>
        <taxon>Candidatus Izemoplasmatales</taxon>
        <taxon>Candidatus Izemoplasmataceae</taxon>
        <taxon>Candidatus Xianfuyuplasma</taxon>
    </lineage>
</organism>
<dbReference type="InterPro" id="IPR006641">
    <property type="entry name" value="YqgF/RNaseH-like_dom"/>
</dbReference>